<organism evidence="5 6">
    <name type="scientific">Aphanothece hegewaldii CCALA 016</name>
    <dbReference type="NCBI Taxonomy" id="2107694"/>
    <lineage>
        <taxon>Bacteria</taxon>
        <taxon>Bacillati</taxon>
        <taxon>Cyanobacteriota</taxon>
        <taxon>Cyanophyceae</taxon>
        <taxon>Oscillatoriophycideae</taxon>
        <taxon>Chroococcales</taxon>
        <taxon>Aphanothecaceae</taxon>
        <taxon>Aphanothece</taxon>
    </lineage>
</organism>
<dbReference type="Pfam" id="PF04966">
    <property type="entry name" value="OprB"/>
    <property type="match status" value="1"/>
</dbReference>
<feature type="coiled-coil region" evidence="3">
    <location>
        <begin position="117"/>
        <end position="151"/>
    </location>
</feature>
<keyword evidence="3" id="KW-0175">Coiled coil</keyword>
<sequence length="574" mass="63027">MMSAIAQESPLILEDNQKSNSNAAMAQITSVADLSENAPKNNANAAMAQITSVSQMKDVSPNDWAFEALRSLVERYGCIVGYPDRTFRGNRATSRWEFAAGLNACLNTIERLIQENVSIYKEDIDKLKRLAEEFETELAVLGTRVENLENRTAFLEDHQFSTTTKLSGAAWFNLTGAFNNGAVRAERRSAGDPFSPPVRDPETNKASVFRRDQPQITFSYLTWLTLNTSFTGKDTLVTQLAAGNGDSPANQLVSAGYYNSWGVPFLDQTAGPTVNDVVVREMFYQFSPLDNLTVAIGPRLNFYRYFDNNRFTFFLNGASSFNSNGSTLSNSVDRGSGVYVSWQMIKQLQLSVAYLGQNTEFLPGFLNTANDPKTGLFSPTNTITGQITFSPTNNFNLRVLYTRSNIRAFGGVAGNADGEPIPYGFVDDGFGGGIKDPGANTVVVNFDWLIAPKFGIFGRYSYGSTHIVPLDNDRASGNLNVQSIQFGLGFPDLGKEGGLGVISFLVPQDYISGTRYLLSGGGNGGTQYELEASYHYPLTNNIAIVPAFYVIWNPNNFSNNPTVYVGNIRTQFLF</sequence>
<dbReference type="GO" id="GO:0015288">
    <property type="term" value="F:porin activity"/>
    <property type="evidence" value="ECO:0007669"/>
    <property type="project" value="InterPro"/>
</dbReference>
<dbReference type="GO" id="GO:0016020">
    <property type="term" value="C:membrane"/>
    <property type="evidence" value="ECO:0007669"/>
    <property type="project" value="InterPro"/>
</dbReference>
<protein>
    <submittedName>
        <fullName evidence="5">Porin</fullName>
    </submittedName>
</protein>
<dbReference type="Proteomes" id="UP000239001">
    <property type="component" value="Unassembled WGS sequence"/>
</dbReference>
<dbReference type="PROSITE" id="PS51272">
    <property type="entry name" value="SLH"/>
    <property type="match status" value="1"/>
</dbReference>
<dbReference type="Pfam" id="PF00395">
    <property type="entry name" value="SLH"/>
    <property type="match status" value="1"/>
</dbReference>
<dbReference type="PANTHER" id="PTHR43308">
    <property type="entry name" value="OUTER MEMBRANE PROTEIN ALPHA-RELATED"/>
    <property type="match status" value="1"/>
</dbReference>
<reference evidence="5 6" key="1">
    <citation type="submission" date="2018-03" db="EMBL/GenBank/DDBJ databases">
        <title>The ancient ancestry and fast evolution of plastids.</title>
        <authorList>
            <person name="Moore K.R."/>
            <person name="Magnabosco C."/>
            <person name="Momper L."/>
            <person name="Gold D.A."/>
            <person name="Bosak T."/>
            <person name="Fournier G.P."/>
        </authorList>
    </citation>
    <scope>NUCLEOTIDE SEQUENCE [LARGE SCALE GENOMIC DNA]</scope>
    <source>
        <strain evidence="5 6">CCALA 016</strain>
    </source>
</reference>
<gene>
    <name evidence="5" type="ORF">C7H19_22505</name>
</gene>
<comment type="similarity">
    <text evidence="1 2">Belongs to the OprB family.</text>
</comment>
<dbReference type="InterPro" id="IPR007049">
    <property type="entry name" value="Carb-sel_porin_OprB"/>
</dbReference>
<name>A0A2T1LS07_9CHRO</name>
<comment type="caution">
    <text evidence="5">The sequence shown here is derived from an EMBL/GenBank/DDBJ whole genome shotgun (WGS) entry which is preliminary data.</text>
</comment>
<dbReference type="Gene3D" id="2.40.160.180">
    <property type="entry name" value="Carbohydrate-selective porin OprB"/>
    <property type="match status" value="1"/>
</dbReference>
<dbReference type="InterPro" id="IPR051465">
    <property type="entry name" value="Cell_Envelope_Struct_Comp"/>
</dbReference>
<evidence type="ECO:0000256" key="1">
    <source>
        <dbReference type="ARBA" id="ARBA00008769"/>
    </source>
</evidence>
<evidence type="ECO:0000313" key="5">
    <source>
        <dbReference type="EMBL" id="PSF31445.1"/>
    </source>
</evidence>
<feature type="domain" description="SLH" evidence="4">
    <location>
        <begin position="52"/>
        <end position="116"/>
    </location>
</feature>
<dbReference type="NCBIfam" id="NF033921">
    <property type="entry name" value="por_somb"/>
    <property type="match status" value="1"/>
</dbReference>
<evidence type="ECO:0000259" key="4">
    <source>
        <dbReference type="PROSITE" id="PS51272"/>
    </source>
</evidence>
<keyword evidence="6" id="KW-1185">Reference proteome</keyword>
<evidence type="ECO:0000313" key="6">
    <source>
        <dbReference type="Proteomes" id="UP000239001"/>
    </source>
</evidence>
<dbReference type="OrthoDB" id="541604at2"/>
<evidence type="ECO:0000256" key="2">
    <source>
        <dbReference type="RuleBase" id="RU363072"/>
    </source>
</evidence>
<accession>A0A2T1LS07</accession>
<dbReference type="InterPro" id="IPR001119">
    <property type="entry name" value="SLH_dom"/>
</dbReference>
<dbReference type="PANTHER" id="PTHR43308:SF1">
    <property type="entry name" value="OUTER MEMBRANE PROTEIN ALPHA"/>
    <property type="match status" value="1"/>
</dbReference>
<dbReference type="GO" id="GO:0008643">
    <property type="term" value="P:carbohydrate transport"/>
    <property type="evidence" value="ECO:0007669"/>
    <property type="project" value="InterPro"/>
</dbReference>
<evidence type="ECO:0000256" key="3">
    <source>
        <dbReference type="SAM" id="Coils"/>
    </source>
</evidence>
<dbReference type="EMBL" id="PXOH01000043">
    <property type="protein sequence ID" value="PSF31445.1"/>
    <property type="molecule type" value="Genomic_DNA"/>
</dbReference>
<reference evidence="5 6" key="2">
    <citation type="submission" date="2018-03" db="EMBL/GenBank/DDBJ databases">
        <authorList>
            <person name="Keele B.F."/>
        </authorList>
    </citation>
    <scope>NUCLEOTIDE SEQUENCE [LARGE SCALE GENOMIC DNA]</scope>
    <source>
        <strain evidence="5 6">CCALA 016</strain>
    </source>
</reference>
<proteinExistence type="inferred from homology"/>
<dbReference type="InterPro" id="IPR047684">
    <property type="entry name" value="Por_som-like"/>
</dbReference>
<dbReference type="AlphaFoldDB" id="A0A2T1LS07"/>
<dbReference type="InterPro" id="IPR038673">
    <property type="entry name" value="OprB_sf"/>
</dbReference>